<evidence type="ECO:0000256" key="1">
    <source>
        <dbReference type="ARBA" id="ARBA00004123"/>
    </source>
</evidence>
<evidence type="ECO:0000256" key="6">
    <source>
        <dbReference type="SAM" id="MobiDB-lite"/>
    </source>
</evidence>
<evidence type="ECO:0000256" key="3">
    <source>
        <dbReference type="ARBA" id="ARBA00022705"/>
    </source>
</evidence>
<comment type="similarity">
    <text evidence="2">Belongs to the ORC6 family.</text>
</comment>
<evidence type="ECO:0000256" key="4">
    <source>
        <dbReference type="ARBA" id="ARBA00023125"/>
    </source>
</evidence>
<organism evidence="8 9">
    <name type="scientific">Ampelomyces quisqualis</name>
    <name type="common">Powdery mildew agent</name>
    <dbReference type="NCBI Taxonomy" id="50730"/>
    <lineage>
        <taxon>Eukaryota</taxon>
        <taxon>Fungi</taxon>
        <taxon>Dikarya</taxon>
        <taxon>Ascomycota</taxon>
        <taxon>Pezizomycotina</taxon>
        <taxon>Dothideomycetes</taxon>
        <taxon>Pleosporomycetidae</taxon>
        <taxon>Pleosporales</taxon>
        <taxon>Pleosporineae</taxon>
        <taxon>Phaeosphaeriaceae</taxon>
        <taxon>Ampelomyces</taxon>
    </lineage>
</organism>
<keyword evidence="3" id="KW-0235">DNA replication</keyword>
<reference evidence="8" key="1">
    <citation type="journal article" date="2020" name="Stud. Mycol.">
        <title>101 Dothideomycetes genomes: a test case for predicting lifestyles and emergence of pathogens.</title>
        <authorList>
            <person name="Haridas S."/>
            <person name="Albert R."/>
            <person name="Binder M."/>
            <person name="Bloem J."/>
            <person name="Labutti K."/>
            <person name="Salamov A."/>
            <person name="Andreopoulos B."/>
            <person name="Baker S."/>
            <person name="Barry K."/>
            <person name="Bills G."/>
            <person name="Bluhm B."/>
            <person name="Cannon C."/>
            <person name="Castanera R."/>
            <person name="Culley D."/>
            <person name="Daum C."/>
            <person name="Ezra D."/>
            <person name="Gonzalez J."/>
            <person name="Henrissat B."/>
            <person name="Kuo A."/>
            <person name="Liang C."/>
            <person name="Lipzen A."/>
            <person name="Lutzoni F."/>
            <person name="Magnuson J."/>
            <person name="Mondo S."/>
            <person name="Nolan M."/>
            <person name="Ohm R."/>
            <person name="Pangilinan J."/>
            <person name="Park H.-J."/>
            <person name="Ramirez L."/>
            <person name="Alfaro M."/>
            <person name="Sun H."/>
            <person name="Tritt A."/>
            <person name="Yoshinaga Y."/>
            <person name="Zwiers L.-H."/>
            <person name="Turgeon B."/>
            <person name="Goodwin S."/>
            <person name="Spatafora J."/>
            <person name="Crous P."/>
            <person name="Grigoriev I."/>
        </authorList>
    </citation>
    <scope>NUCLEOTIDE SEQUENCE</scope>
    <source>
        <strain evidence="8">HMLAC05119</strain>
    </source>
</reference>
<keyword evidence="4" id="KW-0238">DNA-binding</keyword>
<dbReference type="Pfam" id="PF05460">
    <property type="entry name" value="ORC6"/>
    <property type="match status" value="1"/>
</dbReference>
<dbReference type="AlphaFoldDB" id="A0A6A5QHP4"/>
<feature type="compositionally biased region" description="Low complexity" evidence="6">
    <location>
        <begin position="111"/>
        <end position="135"/>
    </location>
</feature>
<proteinExistence type="inferred from homology"/>
<dbReference type="GO" id="GO:0005664">
    <property type="term" value="C:nuclear origin of replication recognition complex"/>
    <property type="evidence" value="ECO:0007669"/>
    <property type="project" value="InterPro"/>
</dbReference>
<name>A0A6A5QHP4_AMPQU</name>
<evidence type="ECO:0000313" key="9">
    <source>
        <dbReference type="Proteomes" id="UP000800096"/>
    </source>
</evidence>
<comment type="subcellular location">
    <subcellularLocation>
        <location evidence="1">Nucleus</location>
    </subcellularLocation>
</comment>
<dbReference type="Proteomes" id="UP000800096">
    <property type="component" value="Unassembled WGS sequence"/>
</dbReference>
<keyword evidence="9" id="KW-1185">Reference proteome</keyword>
<feature type="region of interest" description="Disordered" evidence="6">
    <location>
        <begin position="98"/>
        <end position="141"/>
    </location>
</feature>
<protein>
    <submittedName>
        <fullName evidence="8">Origin recognition complex, subunit 6</fullName>
    </submittedName>
</protein>
<dbReference type="OrthoDB" id="5367324at2759"/>
<accession>A0A6A5QHP4</accession>
<feature type="domain" description="ORC6 first cyclin-like" evidence="7">
    <location>
        <begin position="10"/>
        <end position="94"/>
    </location>
</feature>
<dbReference type="EMBL" id="ML979136">
    <property type="protein sequence ID" value="KAF1915291.1"/>
    <property type="molecule type" value="Genomic_DNA"/>
</dbReference>
<dbReference type="GO" id="GO:0006260">
    <property type="term" value="P:DNA replication"/>
    <property type="evidence" value="ECO:0007669"/>
    <property type="project" value="UniProtKB-KW"/>
</dbReference>
<dbReference type="InterPro" id="IPR008721">
    <property type="entry name" value="ORC6_cyclin_first"/>
</dbReference>
<dbReference type="GO" id="GO:0003677">
    <property type="term" value="F:DNA binding"/>
    <property type="evidence" value="ECO:0007669"/>
    <property type="project" value="UniProtKB-KW"/>
</dbReference>
<feature type="region of interest" description="Disordered" evidence="6">
    <location>
        <begin position="291"/>
        <end position="310"/>
    </location>
</feature>
<evidence type="ECO:0000256" key="2">
    <source>
        <dbReference type="ARBA" id="ARBA00010840"/>
    </source>
</evidence>
<evidence type="ECO:0000256" key="5">
    <source>
        <dbReference type="ARBA" id="ARBA00023242"/>
    </source>
</evidence>
<evidence type="ECO:0000259" key="7">
    <source>
        <dbReference type="Pfam" id="PF05460"/>
    </source>
</evidence>
<evidence type="ECO:0000313" key="8">
    <source>
        <dbReference type="EMBL" id="KAF1915291.1"/>
    </source>
</evidence>
<gene>
    <name evidence="8" type="ORF">BDU57DRAFT_268869</name>
</gene>
<keyword evidence="5" id="KW-0539">Nucleus</keyword>
<sequence length="356" mass="39448">MSRASVEQALTGLIPALNGPLPPELIDLALSLLARSRSVAHSLKADEEIGRPYACAQLACERSKKRLNLPTIVSRPPCPPRIYKKLYNYLSSALPALDASREPQTPRKRATAASASARNTPKTPLTARTPRTTRTNDGPTAEVSDWVMPAIRNLVKKFDYSVANPHIFTGVETILPLLSRMAIANPETSSKRERRTASASQSTSAALPDARIRALIVVVFLYVYTKMRDIDVTPEQYNEWREIAVNSLLEFPDQDVTYEDLSLETEELMPLAQSEGWLQMEWFLNVTPQQDGDEMEGVETSGAPATRSVTKTGGSDYIGLGTMMQEATDYLGDLQRADYNRWKATIMARVQDMEAA</sequence>